<protein>
    <submittedName>
        <fullName evidence="2">GCN5 family acetyltransferase</fullName>
    </submittedName>
</protein>
<dbReference type="EMBL" id="LKHS01000022">
    <property type="protein sequence ID" value="KQH84095.1"/>
    <property type="molecule type" value="Genomic_DNA"/>
</dbReference>
<proteinExistence type="predicted"/>
<dbReference type="InterPro" id="IPR000182">
    <property type="entry name" value="GNAT_dom"/>
</dbReference>
<gene>
    <name evidence="2" type="ORF">AMR76_19830</name>
</gene>
<dbReference type="Gene3D" id="3.40.630.30">
    <property type="match status" value="1"/>
</dbReference>
<accession>A0A0Q2MWN7</accession>
<dbReference type="AlphaFoldDB" id="A0A0Q2MWN7"/>
<dbReference type="OrthoDB" id="9775804at2"/>
<keyword evidence="2" id="KW-0808">Transferase</keyword>
<keyword evidence="3" id="KW-1185">Reference proteome</keyword>
<sequence length="137" mass="15144">MHVDYQTGRPISADQFITLLNETTLGPRRPTDDRACIEGMLAHADLLVTAWIGERLVGVARSVTDFCYCCYLSDLAVSEHIQAQGIGKQLIEHTFAALKPGCKLILLAAPQAVEYYPKIGFTQHHSAWVMSSAQELK</sequence>
<dbReference type="Proteomes" id="UP000051221">
    <property type="component" value="Unassembled WGS sequence"/>
</dbReference>
<dbReference type="InParanoid" id="A0A0Q2MWN7"/>
<name>A0A0Q2MWN7_VIBFU</name>
<feature type="domain" description="N-acetyltransferase" evidence="1">
    <location>
        <begin position="3"/>
        <end position="137"/>
    </location>
</feature>
<dbReference type="PANTHER" id="PTHR43233">
    <property type="entry name" value="FAMILY N-ACETYLTRANSFERASE, PUTATIVE (AFU_ORTHOLOGUE AFUA_6G03350)-RELATED"/>
    <property type="match status" value="1"/>
</dbReference>
<evidence type="ECO:0000259" key="1">
    <source>
        <dbReference type="PROSITE" id="PS51186"/>
    </source>
</evidence>
<dbReference type="CDD" id="cd04301">
    <property type="entry name" value="NAT_SF"/>
    <property type="match status" value="1"/>
</dbReference>
<dbReference type="SUPFAM" id="SSF55729">
    <property type="entry name" value="Acyl-CoA N-acyltransferases (Nat)"/>
    <property type="match status" value="1"/>
</dbReference>
<dbReference type="InterPro" id="IPR053144">
    <property type="entry name" value="Acetyltransferase_Butenolide"/>
</dbReference>
<dbReference type="GO" id="GO:0016747">
    <property type="term" value="F:acyltransferase activity, transferring groups other than amino-acyl groups"/>
    <property type="evidence" value="ECO:0007669"/>
    <property type="project" value="InterPro"/>
</dbReference>
<reference evidence="2 3" key="1">
    <citation type="submission" date="2015-08" db="EMBL/GenBank/DDBJ databases">
        <title>Antibacterial properties of a collection of Vibrionaceae strains.</title>
        <authorList>
            <person name="Giubergia S."/>
        </authorList>
    </citation>
    <scope>NUCLEOTIDE SEQUENCE [LARGE SCALE GENOMIC DNA]</scope>
    <source>
        <strain evidence="2 3">S0821</strain>
    </source>
</reference>
<dbReference type="OMA" id="YPKIGFE"/>
<evidence type="ECO:0000313" key="2">
    <source>
        <dbReference type="EMBL" id="KQH84095.1"/>
    </source>
</evidence>
<dbReference type="PANTHER" id="PTHR43233:SF1">
    <property type="entry name" value="FAMILY N-ACETYLTRANSFERASE, PUTATIVE (AFU_ORTHOLOGUE AFUA_6G03350)-RELATED"/>
    <property type="match status" value="1"/>
</dbReference>
<comment type="caution">
    <text evidence="2">The sequence shown here is derived from an EMBL/GenBank/DDBJ whole genome shotgun (WGS) entry which is preliminary data.</text>
</comment>
<dbReference type="PROSITE" id="PS51186">
    <property type="entry name" value="GNAT"/>
    <property type="match status" value="1"/>
</dbReference>
<evidence type="ECO:0000313" key="3">
    <source>
        <dbReference type="Proteomes" id="UP000051221"/>
    </source>
</evidence>
<organism evidence="2 3">
    <name type="scientific">Vibrio furnissii</name>
    <dbReference type="NCBI Taxonomy" id="29494"/>
    <lineage>
        <taxon>Bacteria</taxon>
        <taxon>Pseudomonadati</taxon>
        <taxon>Pseudomonadota</taxon>
        <taxon>Gammaproteobacteria</taxon>
        <taxon>Vibrionales</taxon>
        <taxon>Vibrionaceae</taxon>
        <taxon>Vibrio</taxon>
    </lineage>
</organism>
<dbReference type="Pfam" id="PF13673">
    <property type="entry name" value="Acetyltransf_10"/>
    <property type="match status" value="1"/>
</dbReference>
<dbReference type="InterPro" id="IPR016181">
    <property type="entry name" value="Acyl_CoA_acyltransferase"/>
</dbReference>
<dbReference type="RefSeq" id="WP_014257196.1">
    <property type="nucleotide sequence ID" value="NZ_CP035694.1"/>
</dbReference>